<comment type="caution">
    <text evidence="4">The sequence shown here is derived from an EMBL/GenBank/DDBJ whole genome shotgun (WGS) entry which is preliminary data.</text>
</comment>
<dbReference type="InterPro" id="IPR002035">
    <property type="entry name" value="VWF_A"/>
</dbReference>
<evidence type="ECO:0000259" key="3">
    <source>
        <dbReference type="PROSITE" id="PS50234"/>
    </source>
</evidence>
<dbReference type="PROSITE" id="PS50234">
    <property type="entry name" value="VWFA"/>
    <property type="match status" value="1"/>
</dbReference>
<dbReference type="InterPro" id="IPR036465">
    <property type="entry name" value="vWFA_dom_sf"/>
</dbReference>
<keyword evidence="1" id="KW-0547">Nucleotide-binding</keyword>
<evidence type="ECO:0000256" key="1">
    <source>
        <dbReference type="ARBA" id="ARBA00022741"/>
    </source>
</evidence>
<organism evidence="4 5">
    <name type="scientific">Hibiscus trionum</name>
    <name type="common">Flower of an hour</name>
    <dbReference type="NCBI Taxonomy" id="183268"/>
    <lineage>
        <taxon>Eukaryota</taxon>
        <taxon>Viridiplantae</taxon>
        <taxon>Streptophyta</taxon>
        <taxon>Embryophyta</taxon>
        <taxon>Tracheophyta</taxon>
        <taxon>Spermatophyta</taxon>
        <taxon>Magnoliopsida</taxon>
        <taxon>eudicotyledons</taxon>
        <taxon>Gunneridae</taxon>
        <taxon>Pentapetalae</taxon>
        <taxon>rosids</taxon>
        <taxon>malvids</taxon>
        <taxon>Malvales</taxon>
        <taxon>Malvaceae</taxon>
        <taxon>Malvoideae</taxon>
        <taxon>Hibiscus</taxon>
    </lineage>
</organism>
<dbReference type="GO" id="GO:0000055">
    <property type="term" value="P:ribosomal large subunit export from nucleus"/>
    <property type="evidence" value="ECO:0007669"/>
    <property type="project" value="TreeGrafter"/>
</dbReference>
<dbReference type="GO" id="GO:0030687">
    <property type="term" value="C:preribosome, large subunit precursor"/>
    <property type="evidence" value="ECO:0007669"/>
    <property type="project" value="TreeGrafter"/>
</dbReference>
<dbReference type="GO" id="GO:0000027">
    <property type="term" value="P:ribosomal large subunit assembly"/>
    <property type="evidence" value="ECO:0007669"/>
    <property type="project" value="TreeGrafter"/>
</dbReference>
<dbReference type="Proteomes" id="UP001165190">
    <property type="component" value="Unassembled WGS sequence"/>
</dbReference>
<dbReference type="GO" id="GO:0005524">
    <property type="term" value="F:ATP binding"/>
    <property type="evidence" value="ECO:0007669"/>
    <property type="project" value="UniProtKB-KW"/>
</dbReference>
<dbReference type="FunFam" id="3.40.50.410:FF:000114">
    <property type="entry name" value="Midasin"/>
    <property type="match status" value="1"/>
</dbReference>
<evidence type="ECO:0000256" key="2">
    <source>
        <dbReference type="ARBA" id="ARBA00022840"/>
    </source>
</evidence>
<dbReference type="GO" id="GO:0005634">
    <property type="term" value="C:nucleus"/>
    <property type="evidence" value="ECO:0007669"/>
    <property type="project" value="TreeGrafter"/>
</dbReference>
<accession>A0A9W7HED4</accession>
<sequence>MCLVNNTEGMELQEIFDKVCNWQETASSFIDRLSVEYSEYNDVAQPIQVAVYEMKLGVSLVLLSALQKKFLDRIQEDNIDRVLELIYSFMRFPRGCPFEFVSISDRRRLPMFSSFDMPCITRFSERELSLLEKLITFSSDVDTEKGSVLQLKAALYNNVLVRIAHSVATAKLMDNASFRLLDKIFSGFANIWMCMKIEGKNQEDLDGQSFKFRPRACRIENVMEVDISALGKLLSSDNFIEWQELLSDTESTEMARLLCSYAVDEKNSDEYPVRHSSSIIKNKMKDQVQISELEELANHQSPGDHRHDDGDQRNVSECLVSVKRSYLSEDVYQLNRLPICEEEMGQAQDIEEASGVVKSNASALWRRYELLTTRLSHELAEQLRLVMEPTLASKLQGDYKTGKRINMKKVIPYIASHYQKDKIWLRRTKPNKRDYQVIIAVDDSHSMLESGCSEVALKALVTVCRALSQLEVGNLAVASFGKKGNIRLLQDFDQPFTGESGVKMISSLTFKQENTITDEPVVDLLTFLNKKLDAAVTNARLPSGQNPLQQLVLIIGDGRLHEKENLKRCVRDVLSSKRMVAFLILDSLQESIMDLQEVMTSQDKNNQFKISVTKYLNSFPFPYYVVLRNIEALPKTLADLLRQWFELMQNSRD</sequence>
<reference evidence="4" key="1">
    <citation type="submission" date="2023-05" db="EMBL/GenBank/DDBJ databases">
        <title>Genome and transcriptome analyses reveal genes involved in the formation of fine ridges on petal epidermal cells in Hibiscus trionum.</title>
        <authorList>
            <person name="Koshimizu S."/>
            <person name="Masuda S."/>
            <person name="Ishii T."/>
            <person name="Shirasu K."/>
            <person name="Hoshino A."/>
            <person name="Arita M."/>
        </authorList>
    </citation>
    <scope>NUCLEOTIDE SEQUENCE</scope>
    <source>
        <strain evidence="4">Hamamatsu line</strain>
    </source>
</reference>
<name>A0A9W7HED4_HIBTR</name>
<keyword evidence="2" id="KW-0067">ATP-binding</keyword>
<dbReference type="PANTHER" id="PTHR48103">
    <property type="entry name" value="MIDASIN-RELATED"/>
    <property type="match status" value="1"/>
</dbReference>
<dbReference type="PANTHER" id="PTHR48103:SF2">
    <property type="entry name" value="MIDASIN"/>
    <property type="match status" value="1"/>
</dbReference>
<dbReference type="AlphaFoldDB" id="A0A9W7HED4"/>
<evidence type="ECO:0000313" key="5">
    <source>
        <dbReference type="Proteomes" id="UP001165190"/>
    </source>
</evidence>
<dbReference type="EMBL" id="BSYR01000010">
    <property type="protein sequence ID" value="GMI74245.1"/>
    <property type="molecule type" value="Genomic_DNA"/>
</dbReference>
<proteinExistence type="predicted"/>
<dbReference type="SUPFAM" id="SSF53300">
    <property type="entry name" value="vWA-like"/>
    <property type="match status" value="1"/>
</dbReference>
<protein>
    <submittedName>
        <fullName evidence="4">MIDASIN 1</fullName>
    </submittedName>
</protein>
<gene>
    <name evidence="4" type="ORF">HRI_001093800</name>
</gene>
<keyword evidence="5" id="KW-1185">Reference proteome</keyword>
<feature type="domain" description="VWFA" evidence="3">
    <location>
        <begin position="436"/>
        <end position="641"/>
    </location>
</feature>
<dbReference type="OrthoDB" id="5186at2759"/>
<evidence type="ECO:0000313" key="4">
    <source>
        <dbReference type="EMBL" id="GMI74245.1"/>
    </source>
</evidence>